<keyword evidence="2 3" id="KW-0808">Transferase</keyword>
<dbReference type="SUPFAM" id="SSF82282">
    <property type="entry name" value="Homocysteine S-methyltransferase"/>
    <property type="match status" value="1"/>
</dbReference>
<accession>A0ABM7X4C1</accession>
<feature type="domain" description="Hcy-binding" evidence="4">
    <location>
        <begin position="13"/>
        <end position="292"/>
    </location>
</feature>
<evidence type="ECO:0000256" key="1">
    <source>
        <dbReference type="ARBA" id="ARBA00022603"/>
    </source>
</evidence>
<dbReference type="InterPro" id="IPR017226">
    <property type="entry name" value="BHMT-like"/>
</dbReference>
<keyword evidence="3" id="KW-0862">Zinc</keyword>
<name>A0ABM7X4C1_9BACT</name>
<dbReference type="PANTHER" id="PTHR11103">
    <property type="entry name" value="SLR1189 PROTEIN"/>
    <property type="match status" value="1"/>
</dbReference>
<protein>
    <recommendedName>
        <fullName evidence="4">Hcy-binding domain-containing protein</fullName>
    </recommendedName>
</protein>
<dbReference type="Proteomes" id="UP001162891">
    <property type="component" value="Chromosome"/>
</dbReference>
<gene>
    <name evidence="5" type="ORF">AMOR_56280</name>
</gene>
<evidence type="ECO:0000313" key="6">
    <source>
        <dbReference type="Proteomes" id="UP001162891"/>
    </source>
</evidence>
<dbReference type="InterPro" id="IPR003726">
    <property type="entry name" value="HCY_dom"/>
</dbReference>
<keyword evidence="3" id="KW-0479">Metal-binding</keyword>
<organism evidence="5 6">
    <name type="scientific">Anaeromyxobacter oryzae</name>
    <dbReference type="NCBI Taxonomy" id="2918170"/>
    <lineage>
        <taxon>Bacteria</taxon>
        <taxon>Pseudomonadati</taxon>
        <taxon>Myxococcota</taxon>
        <taxon>Myxococcia</taxon>
        <taxon>Myxococcales</taxon>
        <taxon>Cystobacterineae</taxon>
        <taxon>Anaeromyxobacteraceae</taxon>
        <taxon>Anaeromyxobacter</taxon>
    </lineage>
</organism>
<feature type="binding site" evidence="3">
    <location>
        <position position="278"/>
    </location>
    <ligand>
        <name>Zn(2+)</name>
        <dbReference type="ChEBI" id="CHEBI:29105"/>
    </ligand>
</feature>
<dbReference type="PROSITE" id="PS50970">
    <property type="entry name" value="HCY"/>
    <property type="match status" value="1"/>
</dbReference>
<keyword evidence="6" id="KW-1185">Reference proteome</keyword>
<evidence type="ECO:0000313" key="5">
    <source>
        <dbReference type="EMBL" id="BDG06632.1"/>
    </source>
</evidence>
<reference evidence="6" key="1">
    <citation type="journal article" date="2022" name="Int. J. Syst. Evol. Microbiol.">
        <title>Anaeromyxobacter oryzae sp. nov., Anaeromyxobacter diazotrophicus sp. nov. and Anaeromyxobacter paludicola sp. nov., isolated from paddy soils.</title>
        <authorList>
            <person name="Itoh H."/>
            <person name="Xu Z."/>
            <person name="Mise K."/>
            <person name="Masuda Y."/>
            <person name="Ushijima N."/>
            <person name="Hayakawa C."/>
            <person name="Shiratori Y."/>
            <person name="Senoo K."/>
        </authorList>
    </citation>
    <scope>NUCLEOTIDE SEQUENCE [LARGE SCALE GENOMIC DNA]</scope>
    <source>
        <strain evidence="6">Red232</strain>
    </source>
</reference>
<dbReference type="Pfam" id="PF02574">
    <property type="entry name" value="S-methyl_trans"/>
    <property type="match status" value="1"/>
</dbReference>
<evidence type="ECO:0000256" key="2">
    <source>
        <dbReference type="ARBA" id="ARBA00022679"/>
    </source>
</evidence>
<dbReference type="PANTHER" id="PTHR11103:SF18">
    <property type="entry name" value="SLR1189 PROTEIN"/>
    <property type="match status" value="1"/>
</dbReference>
<evidence type="ECO:0000259" key="4">
    <source>
        <dbReference type="PROSITE" id="PS50970"/>
    </source>
</evidence>
<dbReference type="InterPro" id="IPR036589">
    <property type="entry name" value="HCY_dom_sf"/>
</dbReference>
<dbReference type="PIRSF" id="PIRSF037505">
    <property type="entry name" value="Betaine_HMT"/>
    <property type="match status" value="1"/>
</dbReference>
<keyword evidence="1 3" id="KW-0489">Methyltransferase</keyword>
<dbReference type="EMBL" id="AP025591">
    <property type="protein sequence ID" value="BDG06632.1"/>
    <property type="molecule type" value="Genomic_DNA"/>
</dbReference>
<evidence type="ECO:0000256" key="3">
    <source>
        <dbReference type="PROSITE-ProRule" id="PRU00333"/>
    </source>
</evidence>
<sequence>MTPCVRDATGAARVRSGCVQLDGPLLLDGAMGTALLDRGLPAGAPPEAWLAERPAEIARVHRAHAAAGARVLLTSTFNVAAPRLEAALPGADVAALCRTAVALARDAAPGVLVAGDLGPTGLVVPGRPPADPAGLRARYAGAAGALAAAGADLIWIESQWDLGEARLALAAARDTGLPVVVTFTLRERLGDLEAPDGTAAEALLADVALDGALAVGVNCVSPGKALARLADWAARKLPAPLVAKPSPGLPGALLAPAAFADAVRPAVAAGLRVVGGCCGATGEHLRALAGVLPPA</sequence>
<feature type="binding site" evidence="3">
    <location>
        <position position="219"/>
    </location>
    <ligand>
        <name>Zn(2+)</name>
        <dbReference type="ChEBI" id="CHEBI:29105"/>
    </ligand>
</feature>
<feature type="binding site" evidence="3">
    <location>
        <position position="277"/>
    </location>
    <ligand>
        <name>Zn(2+)</name>
        <dbReference type="ChEBI" id="CHEBI:29105"/>
    </ligand>
</feature>
<comment type="cofactor">
    <cofactor evidence="3">
        <name>Zn(2+)</name>
        <dbReference type="ChEBI" id="CHEBI:29105"/>
    </cofactor>
</comment>
<proteinExistence type="predicted"/>
<dbReference type="Gene3D" id="3.20.20.330">
    <property type="entry name" value="Homocysteine-binding-like domain"/>
    <property type="match status" value="1"/>
</dbReference>